<dbReference type="PANTHER" id="PTHR10806">
    <property type="entry name" value="SIGNAL PEPTIDASE COMPLEX CATALYTIC SUBUNIT SEC11"/>
    <property type="match status" value="1"/>
</dbReference>
<dbReference type="NCBIfam" id="TIGR02228">
    <property type="entry name" value="sigpep_I_arch"/>
    <property type="match status" value="1"/>
</dbReference>
<evidence type="ECO:0000259" key="6">
    <source>
        <dbReference type="Pfam" id="PF10502"/>
    </source>
</evidence>
<evidence type="ECO:0000313" key="7">
    <source>
        <dbReference type="EMBL" id="MFC7125223.1"/>
    </source>
</evidence>
<feature type="transmembrane region" description="Helical" evidence="5">
    <location>
        <begin position="332"/>
        <end position="356"/>
    </location>
</feature>
<dbReference type="CDD" id="cd06530">
    <property type="entry name" value="S26_SPase_I"/>
    <property type="match status" value="1"/>
</dbReference>
<dbReference type="InterPro" id="IPR001733">
    <property type="entry name" value="Peptidase_S26B"/>
</dbReference>
<dbReference type="SUPFAM" id="SSF51306">
    <property type="entry name" value="LexA/Signal peptidase"/>
    <property type="match status" value="1"/>
</dbReference>
<dbReference type="GO" id="GO:0016020">
    <property type="term" value="C:membrane"/>
    <property type="evidence" value="ECO:0007669"/>
    <property type="project" value="UniProtKB-SubCell"/>
</dbReference>
<dbReference type="RefSeq" id="WP_267636222.1">
    <property type="nucleotide sequence ID" value="NZ_JAODIY010000004.1"/>
</dbReference>
<keyword evidence="3 5" id="KW-1133">Transmembrane helix</keyword>
<evidence type="ECO:0000256" key="5">
    <source>
        <dbReference type="SAM" id="Phobius"/>
    </source>
</evidence>
<dbReference type="InterPro" id="IPR019533">
    <property type="entry name" value="Peptidase_S26"/>
</dbReference>
<dbReference type="InterPro" id="IPR036286">
    <property type="entry name" value="LexA/Signal_pep-like_sf"/>
</dbReference>
<feature type="transmembrane region" description="Helical" evidence="5">
    <location>
        <begin position="167"/>
        <end position="187"/>
    </location>
</feature>
<evidence type="ECO:0000256" key="4">
    <source>
        <dbReference type="ARBA" id="ARBA00023136"/>
    </source>
</evidence>
<dbReference type="EC" id="3.4.21.89" evidence="7"/>
<name>A0ABD5X8E7_9EURY</name>
<sequence>MFRRRIRSVAKIIVVLLILATAGGAIIGQPAVLSFVTSDSMSPTIQTGDGFIAVPDVVTGDIEKGDVVVFEAEEIEGGKLTTHRVVDETEDGYITKGDGNPFTDQDGVEPPVTDDQIVATAWQPGGNVVTLPSLGTVVLGGRSLIFEVQETVTTVLGLEGADTAGQMGSVLLLAGLVLLGITVGDSIRGSDRTRSRKQGESEWLDPRYAVIVLVAVVALPANAAMVLPSSTHQVPVEGAAFQDEATPGEPVDVSLSATNEGLVTMLVAFESAPDTTLQDRQLGLPGGDTVSTTMYVPAPPPDEQRTVSIDENRYVMILPPSFLMALHDIHPMVALGAINVTIIVSITTLVVGLLGLRRRRVRQADRGVPLVLRIKRRL</sequence>
<evidence type="ECO:0000256" key="3">
    <source>
        <dbReference type="ARBA" id="ARBA00022989"/>
    </source>
</evidence>
<gene>
    <name evidence="7" type="ORF">ACFQJ7_04105</name>
</gene>
<accession>A0ABD5X8E7</accession>
<proteinExistence type="predicted"/>
<organism evidence="7 8">
    <name type="scientific">Halovenus rubra</name>
    <dbReference type="NCBI Taxonomy" id="869890"/>
    <lineage>
        <taxon>Archaea</taxon>
        <taxon>Methanobacteriati</taxon>
        <taxon>Methanobacteriota</taxon>
        <taxon>Stenosarchaea group</taxon>
        <taxon>Halobacteria</taxon>
        <taxon>Halobacteriales</taxon>
        <taxon>Haloarculaceae</taxon>
        <taxon>Halovenus</taxon>
    </lineage>
</organism>
<evidence type="ECO:0000313" key="8">
    <source>
        <dbReference type="Proteomes" id="UP001596414"/>
    </source>
</evidence>
<dbReference type="AlphaFoldDB" id="A0ABD5X8E7"/>
<dbReference type="Pfam" id="PF10502">
    <property type="entry name" value="Peptidase_S26"/>
    <property type="match status" value="1"/>
</dbReference>
<keyword evidence="7" id="KW-0378">Hydrolase</keyword>
<dbReference type="GO" id="GO:0009003">
    <property type="term" value="F:signal peptidase activity"/>
    <property type="evidence" value="ECO:0007669"/>
    <property type="project" value="UniProtKB-EC"/>
</dbReference>
<feature type="domain" description="Peptidase S26" evidence="6">
    <location>
        <begin position="8"/>
        <end position="76"/>
    </location>
</feature>
<comment type="caution">
    <text evidence="7">The sequence shown here is derived from an EMBL/GenBank/DDBJ whole genome shotgun (WGS) entry which is preliminary data.</text>
</comment>
<comment type="subcellular location">
    <subcellularLocation>
        <location evidence="1">Membrane</location>
    </subcellularLocation>
</comment>
<dbReference type="EMBL" id="JBHSZQ010000004">
    <property type="protein sequence ID" value="MFC7125223.1"/>
    <property type="molecule type" value="Genomic_DNA"/>
</dbReference>
<evidence type="ECO:0000256" key="1">
    <source>
        <dbReference type="ARBA" id="ARBA00004370"/>
    </source>
</evidence>
<feature type="transmembrane region" description="Helical" evidence="5">
    <location>
        <begin position="208"/>
        <end position="227"/>
    </location>
</feature>
<reference evidence="7 8" key="1">
    <citation type="journal article" date="2014" name="Int. J. Syst. Evol. Microbiol.">
        <title>Complete genome sequence of Corynebacterium casei LMG S-19264T (=DSM 44701T), isolated from a smear-ripened cheese.</title>
        <authorList>
            <consortium name="US DOE Joint Genome Institute (JGI-PGF)"/>
            <person name="Walter F."/>
            <person name="Albersmeier A."/>
            <person name="Kalinowski J."/>
            <person name="Ruckert C."/>
        </authorList>
    </citation>
    <scope>NUCLEOTIDE SEQUENCE [LARGE SCALE GENOMIC DNA]</scope>
    <source>
        <strain evidence="7 8">CGMCC 4.7215</strain>
    </source>
</reference>
<evidence type="ECO:0000256" key="2">
    <source>
        <dbReference type="ARBA" id="ARBA00022692"/>
    </source>
</evidence>
<dbReference type="Proteomes" id="UP001596414">
    <property type="component" value="Unassembled WGS sequence"/>
</dbReference>
<dbReference type="PANTHER" id="PTHR10806:SF6">
    <property type="entry name" value="SIGNAL PEPTIDASE COMPLEX CATALYTIC SUBUNIT SEC11"/>
    <property type="match status" value="1"/>
</dbReference>
<protein>
    <submittedName>
        <fullName evidence="7">Signal peptidase I</fullName>
        <ecNumber evidence="7">3.4.21.89</ecNumber>
    </submittedName>
</protein>
<keyword evidence="4 5" id="KW-0472">Membrane</keyword>
<keyword evidence="2 5" id="KW-0812">Transmembrane</keyword>